<dbReference type="EMBL" id="CDMZ01001837">
    <property type="protein sequence ID" value="CUC09842.1"/>
    <property type="molecule type" value="Genomic_DNA"/>
</dbReference>
<organism evidence="2">
    <name type="scientific">Chromera velia CCMP2878</name>
    <dbReference type="NCBI Taxonomy" id="1169474"/>
    <lineage>
        <taxon>Eukaryota</taxon>
        <taxon>Sar</taxon>
        <taxon>Alveolata</taxon>
        <taxon>Colpodellida</taxon>
        <taxon>Chromeraceae</taxon>
        <taxon>Chromera</taxon>
    </lineage>
</organism>
<gene>
    <name evidence="2" type="ORF">Cvel_24541.t1.CR1</name>
</gene>
<protein>
    <submittedName>
        <fullName evidence="2">Uncharacterized protein</fullName>
    </submittedName>
</protein>
<evidence type="ECO:0000313" key="2">
    <source>
        <dbReference type="EMBL" id="CUC09842.1"/>
    </source>
</evidence>
<feature type="compositionally biased region" description="Low complexity" evidence="1">
    <location>
        <begin position="69"/>
        <end position="87"/>
    </location>
</feature>
<feature type="compositionally biased region" description="Basic and acidic residues" evidence="1">
    <location>
        <begin position="112"/>
        <end position="128"/>
    </location>
</feature>
<sequence length="232" mass="24752">MLQDVHPACIARLPTTADWYSFVQVRCMSDVASMPAGFTGKLEKALEEEYSTSAVALLSAAAAASSSTAASSNAPATSPDADACGAEGEVELEEDEGGTLSDEGDDEGGAGRGEEEKEGYDEAKLPKAVRKQKDELERQIIRKRDNFLSLCRFYDQVFGTLGKLKDMIGDGSGTDILFTYSTELQAGLTALFLYKPCCPIAVPVDVSADAILAYGQDEGTDSDFPWHLARVA</sequence>
<accession>A0A0K6S871</accession>
<dbReference type="PhylomeDB" id="A0A0K6S871"/>
<evidence type="ECO:0000256" key="1">
    <source>
        <dbReference type="SAM" id="MobiDB-lite"/>
    </source>
</evidence>
<feature type="compositionally biased region" description="Acidic residues" evidence="1">
    <location>
        <begin position="88"/>
        <end position="108"/>
    </location>
</feature>
<reference evidence="2" key="1">
    <citation type="submission" date="2014-11" db="EMBL/GenBank/DDBJ databases">
        <title>Molecular phylogeny of cliff fern family Woodsiaceae with morphological implications.</title>
        <authorList>
            <person name="Shao Y.-Z."/>
            <person name="Wei R."/>
            <person name="Zhang X.-C."/>
        </authorList>
    </citation>
    <scope>NUCLEOTIDE SEQUENCE</scope>
</reference>
<feature type="region of interest" description="Disordered" evidence="1">
    <location>
        <begin position="69"/>
        <end position="128"/>
    </location>
</feature>
<dbReference type="AlphaFoldDB" id="A0A0K6S871"/>
<proteinExistence type="predicted"/>
<name>A0A0K6S871_9ALVE</name>
<dbReference type="VEuPathDB" id="CryptoDB:Cvel_24541"/>